<dbReference type="OrthoDB" id="3156934at2759"/>
<dbReference type="AlphaFoldDB" id="A0A067TX13"/>
<organism evidence="1 2">
    <name type="scientific">Galerina marginata (strain CBS 339.88)</name>
    <dbReference type="NCBI Taxonomy" id="685588"/>
    <lineage>
        <taxon>Eukaryota</taxon>
        <taxon>Fungi</taxon>
        <taxon>Dikarya</taxon>
        <taxon>Basidiomycota</taxon>
        <taxon>Agaricomycotina</taxon>
        <taxon>Agaricomycetes</taxon>
        <taxon>Agaricomycetidae</taxon>
        <taxon>Agaricales</taxon>
        <taxon>Agaricineae</taxon>
        <taxon>Strophariaceae</taxon>
        <taxon>Galerina</taxon>
    </lineage>
</organism>
<dbReference type="EMBL" id="KL142368">
    <property type="protein sequence ID" value="KDR84479.1"/>
    <property type="molecule type" value="Genomic_DNA"/>
</dbReference>
<keyword evidence="2" id="KW-1185">Reference proteome</keyword>
<accession>A0A067TX13</accession>
<gene>
    <name evidence="1" type="ORF">GALMADRAFT_237356</name>
</gene>
<dbReference type="HOGENOM" id="CLU_030662_0_0_1"/>
<evidence type="ECO:0000313" key="1">
    <source>
        <dbReference type="EMBL" id="KDR84479.1"/>
    </source>
</evidence>
<dbReference type="Proteomes" id="UP000027222">
    <property type="component" value="Unassembled WGS sequence"/>
</dbReference>
<dbReference type="Gene3D" id="1.20.1280.50">
    <property type="match status" value="1"/>
</dbReference>
<protein>
    <submittedName>
        <fullName evidence="1">Uncharacterized protein</fullName>
    </submittedName>
</protein>
<name>A0A067TX13_GALM3</name>
<evidence type="ECO:0000313" key="2">
    <source>
        <dbReference type="Proteomes" id="UP000027222"/>
    </source>
</evidence>
<sequence>MEIYPPRNAEPVETGIHSLPDELLCLISSINGDMFSNNDALTDTRYTSQVCHRWRQILLERPFIWGRLIDLNALCKVTAKEEWGNEVLRRSQGAFLWIRGSVMNKNRSRVFFEHLIYKHWPQIQKLVVYVPPFYLGYLNWQIILQPAPGLETFQIQFYNPDSYGGLDFRRIWRATSEEKRLFSRFPQDARPALFSNNAPSLRKFLATQIYFSVSAPWLSNLRSVSFSSPITLHKTFQAIQQMPLLECLNVEKLQYTHDKLILPHLSFTRLTDIVLADRLDVCFQVLNHITPAAGCSLSLSARARLSESLTTQILIDANEALLKYLKIFHRSHPTTQIALLCRPSYFKFTDTSPRRSKDGPFFKVSFLFGPETLSSPTFPNSELTVFNTLISIFTIGSASFPFVRTLDLHLVVPTLYTSFLSTSQFFGVEVLSTDEPALTTILQLKGQEHDPPSEAFPFPALKTLRLREIQEPNSIDAAHVSPFIHFLNTCRNHGSPISVLEVYPRVTSPRLGYLRPFGRILDQDMVSMTLKVLSLGGEGREVVCGGGNIQRLLLEY</sequence>
<proteinExistence type="predicted"/>
<reference evidence="2" key="1">
    <citation type="journal article" date="2014" name="Proc. Natl. Acad. Sci. U.S.A.">
        <title>Extensive sampling of basidiomycete genomes demonstrates inadequacy of the white-rot/brown-rot paradigm for wood decay fungi.</title>
        <authorList>
            <person name="Riley R."/>
            <person name="Salamov A.A."/>
            <person name="Brown D.W."/>
            <person name="Nagy L.G."/>
            <person name="Floudas D."/>
            <person name="Held B.W."/>
            <person name="Levasseur A."/>
            <person name="Lombard V."/>
            <person name="Morin E."/>
            <person name="Otillar R."/>
            <person name="Lindquist E.A."/>
            <person name="Sun H."/>
            <person name="LaButti K.M."/>
            <person name="Schmutz J."/>
            <person name="Jabbour D."/>
            <person name="Luo H."/>
            <person name="Baker S.E."/>
            <person name="Pisabarro A.G."/>
            <person name="Walton J.D."/>
            <person name="Blanchette R.A."/>
            <person name="Henrissat B."/>
            <person name="Martin F."/>
            <person name="Cullen D."/>
            <person name="Hibbett D.S."/>
            <person name="Grigoriev I.V."/>
        </authorList>
    </citation>
    <scope>NUCLEOTIDE SEQUENCE [LARGE SCALE GENOMIC DNA]</scope>
    <source>
        <strain evidence="2">CBS 339.88</strain>
    </source>
</reference>